<dbReference type="InterPro" id="IPR021858">
    <property type="entry name" value="Fun_TF"/>
</dbReference>
<keyword evidence="5 9" id="KW-0472">Membrane</keyword>
<evidence type="ECO:0000256" key="4">
    <source>
        <dbReference type="ARBA" id="ARBA00022989"/>
    </source>
</evidence>
<comment type="caution">
    <text evidence="11">The sequence shown here is derived from an EMBL/GenBank/DDBJ whole genome shotgun (WGS) entry which is preliminary data.</text>
</comment>
<dbReference type="Pfam" id="PF04479">
    <property type="entry name" value="RTA1"/>
    <property type="match status" value="1"/>
</dbReference>
<dbReference type="Gene3D" id="3.40.50.1000">
    <property type="entry name" value="HAD superfamily/HAD-like"/>
    <property type="match status" value="1"/>
</dbReference>
<keyword evidence="3 9" id="KW-0812">Transmembrane</keyword>
<dbReference type="SUPFAM" id="SSF53448">
    <property type="entry name" value="Nucleotide-diphospho-sugar transferases"/>
    <property type="match status" value="1"/>
</dbReference>
<dbReference type="InterPro" id="IPR029044">
    <property type="entry name" value="Nucleotide-diphossugar_trans"/>
</dbReference>
<dbReference type="SUPFAM" id="SSF56112">
    <property type="entry name" value="Protein kinase-like (PK-like)"/>
    <property type="match status" value="1"/>
</dbReference>
<reference evidence="12" key="1">
    <citation type="journal article" date="2020" name="BMC Genomics">
        <title>Correction to: Identification and distribution of gene clusters required for synthesis of sphingolipid metabolism inhibitors in diverse species of the filamentous fungus Fusarium.</title>
        <authorList>
            <person name="Kim H.S."/>
            <person name="Lohmar J.M."/>
            <person name="Busman M."/>
            <person name="Brown D.W."/>
            <person name="Naumann T.A."/>
            <person name="Divon H.H."/>
            <person name="Lysoe E."/>
            <person name="Uhlig S."/>
            <person name="Proctor R.H."/>
        </authorList>
    </citation>
    <scope>NUCLEOTIDE SEQUENCE [LARGE SCALE GENOMIC DNA]</scope>
    <source>
        <strain evidence="12">NRRL 25331</strain>
    </source>
</reference>
<accession>A0A8H5TM82</accession>
<dbReference type="PANTHER" id="PTHR47784">
    <property type="entry name" value="STEROL UPTAKE CONTROL PROTEIN 2"/>
    <property type="match status" value="1"/>
</dbReference>
<dbReference type="InterPro" id="IPR005835">
    <property type="entry name" value="NTP_transferase_dom"/>
</dbReference>
<evidence type="ECO:0000256" key="5">
    <source>
        <dbReference type="ARBA" id="ARBA00023136"/>
    </source>
</evidence>
<evidence type="ECO:0000256" key="6">
    <source>
        <dbReference type="ARBA" id="ARBA00023242"/>
    </source>
</evidence>
<evidence type="ECO:0000313" key="11">
    <source>
        <dbReference type="EMBL" id="KAF5673676.1"/>
    </source>
</evidence>
<sequence>MPHIHHNAVTNGINGHTDDYEPVNVIIPIGGIGSRFAKEGYRFPKPLINIVGQPMLLWLIENLSLRPKDTLWIAVNEQIDHEFRIGQLVSKNFPKVNMKLLLLRHQTKGASETLYMVTQSMTKEHLQHRTVSLDCDTIYWNDILSSVRKLPSGHGGCFYFIDHGDKPIFSYIQTENESPGAERIVDIQEKKAISNKANTGAYVFPSAADLKIWAAENLDMKHPDGAEVGEYYTSQVISMMVQSGVPFIGLPLLKKDFAVVGTPEQLQELLAALKKDNHSMPATLKKRRFCFDLDMTLVGVPAVSGDYSTCPPISKNIRLVQQLYKAGHYIIIQTARRMKTHSGNPGRVLADVGLVTFKQLSDYEIPYHEINFGKPYADVYVDDLAVNANLDTARELGWILDEPEVTPRLGQVRRSSAEDVKKAGMIAARDFNTVQIIRDKVIKSSKSEAILGELYFYAHMPPTLSRIFPSVYSVDYIPATSTYSITMENRRGRTFSHLLVGRSITKGRLTKFLETLHTIHTAPNTTAQPVLDVPEALDAKFAPKAPGDHPINIYANYGTKLRSRYYQHRDRYDALGPLAASLFARLDEFLDTYEAEEKGVHANVIHGDPVFSNAIISDDERTVSFIDVRCQLENYLTPEGDINYDLGKVLQSLCGYDYILFMSANNYDLTGALEDDKPLLDEADTELLNELQEQFFDFLKNNYSVRLHRKTLFRVTASLFFSLIPLHRKELGAVFLPCSRRNEVCQYPPNDTDEIPSPWNGSTLLPERVPSVSVTPGVLFDLDDMKLFRHWITSTSQKIAKGPEICNFWHNTATTVALQHPFVLQQILSLAALHVAYLNPAEQSEHIVIAAAHHTRSLQGFQSAVTKCNDDIEEGSGIFLWSLLNLLYVFSIMGRFGRDNDTTIEDRRSRVLGKNWIPLTRGITSIFQGVQPAIQSDTFKVLRTFDSCWESLDPSNLLCEQDRHFVPLTKIWEDNSDKATYDETLKLLRKCYAFTNLFETRDTELEKTSEWTTHSRVTGPILFILYTPEHYFELLRQRQPAALVLFSFFGALMHTLQDCWAMEGWGKDIVSATALTFHLKSIPSYNRKNKSLESHARKSIHSASEHVKNSKLYGTRPNMPSRSDNVRLLASCDIGSILLQAAGGGIAGSAGSENQHLLGIGNNVMIADNRLSSRYDGYMWRVSLGVFMCAVGFAYLVVLVRCIYRLPEMAGGWGNELMRNERGFLILDGLMVALASVALTIVHPAFFLSVMRTTRSEEKAFGLSSLPNNTVASSV</sequence>
<dbReference type="GO" id="GO:0001228">
    <property type="term" value="F:DNA-binding transcription activator activity, RNA polymerase II-specific"/>
    <property type="evidence" value="ECO:0007669"/>
    <property type="project" value="TreeGrafter"/>
</dbReference>
<dbReference type="Gene3D" id="3.90.550.10">
    <property type="entry name" value="Spore Coat Polysaccharide Biosynthesis Protein SpsA, Chain A"/>
    <property type="match status" value="1"/>
</dbReference>
<keyword evidence="4 9" id="KW-1133">Transmembrane helix</keyword>
<feature type="domain" description="Nucleotidyl transferase" evidence="10">
    <location>
        <begin position="26"/>
        <end position="235"/>
    </location>
</feature>
<dbReference type="PANTHER" id="PTHR47784:SF5">
    <property type="entry name" value="STEROL UPTAKE CONTROL PROTEIN 2"/>
    <property type="match status" value="1"/>
</dbReference>
<keyword evidence="12" id="KW-1185">Reference proteome</keyword>
<dbReference type="InterPro" id="IPR011009">
    <property type="entry name" value="Kinase-like_dom_sf"/>
</dbReference>
<protein>
    <recommendedName>
        <fullName evidence="2">Mannose-1-phosphate guanyltransferase</fullName>
    </recommendedName>
    <alternativeName>
        <fullName evidence="8">GDP-mannose pyrophosphorylase</fullName>
    </alternativeName>
    <alternativeName>
        <fullName evidence="7">GTP-mannose-1-phosphate guanylyltransferase</fullName>
    </alternativeName>
</protein>
<dbReference type="InterPro" id="IPR007568">
    <property type="entry name" value="RTA1"/>
</dbReference>
<dbReference type="GO" id="GO:0016020">
    <property type="term" value="C:membrane"/>
    <property type="evidence" value="ECO:0007669"/>
    <property type="project" value="UniProtKB-SubCell"/>
</dbReference>
<feature type="transmembrane region" description="Helical" evidence="9">
    <location>
        <begin position="1178"/>
        <end position="1204"/>
    </location>
</feature>
<keyword evidence="6" id="KW-0539">Nucleus</keyword>
<feature type="transmembrane region" description="Helical" evidence="9">
    <location>
        <begin position="1224"/>
        <end position="1250"/>
    </location>
</feature>
<evidence type="ECO:0000259" key="10">
    <source>
        <dbReference type="Pfam" id="PF00483"/>
    </source>
</evidence>
<comment type="subcellular location">
    <subcellularLocation>
        <location evidence="1">Membrane</location>
        <topology evidence="1">Multi-pass membrane protein</topology>
    </subcellularLocation>
</comment>
<dbReference type="EMBL" id="JAAQPE010000260">
    <property type="protein sequence ID" value="KAF5673676.1"/>
    <property type="molecule type" value="Genomic_DNA"/>
</dbReference>
<dbReference type="InterPro" id="IPR053157">
    <property type="entry name" value="Sterol_Uptake_Regulator"/>
</dbReference>
<organism evidence="11 12">
    <name type="scientific">Fusarium circinatum</name>
    <name type="common">Pitch canker fungus</name>
    <name type="synonym">Gibberella circinata</name>
    <dbReference type="NCBI Taxonomy" id="48490"/>
    <lineage>
        <taxon>Eukaryota</taxon>
        <taxon>Fungi</taxon>
        <taxon>Dikarya</taxon>
        <taxon>Ascomycota</taxon>
        <taxon>Pezizomycotina</taxon>
        <taxon>Sordariomycetes</taxon>
        <taxon>Hypocreomycetidae</taxon>
        <taxon>Hypocreales</taxon>
        <taxon>Nectriaceae</taxon>
        <taxon>Fusarium</taxon>
        <taxon>Fusarium fujikuroi species complex</taxon>
    </lineage>
</organism>
<dbReference type="Pfam" id="PF00483">
    <property type="entry name" value="NTP_transferase"/>
    <property type="match status" value="1"/>
</dbReference>
<evidence type="ECO:0000256" key="7">
    <source>
        <dbReference type="ARBA" id="ARBA00030179"/>
    </source>
</evidence>
<evidence type="ECO:0000256" key="2">
    <source>
        <dbReference type="ARBA" id="ARBA00018601"/>
    </source>
</evidence>
<name>A0A8H5TM82_FUSCI</name>
<evidence type="ECO:0000256" key="3">
    <source>
        <dbReference type="ARBA" id="ARBA00022692"/>
    </source>
</evidence>
<evidence type="ECO:0000256" key="8">
    <source>
        <dbReference type="ARBA" id="ARBA00031190"/>
    </source>
</evidence>
<dbReference type="InterPro" id="IPR036412">
    <property type="entry name" value="HAD-like_sf"/>
</dbReference>
<evidence type="ECO:0000256" key="9">
    <source>
        <dbReference type="SAM" id="Phobius"/>
    </source>
</evidence>
<dbReference type="Pfam" id="PF11951">
    <property type="entry name" value="Fungal_trans_2"/>
    <property type="match status" value="1"/>
</dbReference>
<evidence type="ECO:0000313" key="12">
    <source>
        <dbReference type="Proteomes" id="UP000572754"/>
    </source>
</evidence>
<dbReference type="Proteomes" id="UP000572754">
    <property type="component" value="Unassembled WGS sequence"/>
</dbReference>
<gene>
    <name evidence="11" type="ORF">FCIRC_7938</name>
</gene>
<reference evidence="11 12" key="2">
    <citation type="submission" date="2020-05" db="EMBL/GenBank/DDBJ databases">
        <title>Identification and distribution of gene clusters putatively required for synthesis of sphingolipid metabolism inhibitors in phylogenetically diverse species of the filamentous fungus Fusarium.</title>
        <authorList>
            <person name="Kim H.-S."/>
            <person name="Busman M."/>
            <person name="Brown D.W."/>
            <person name="Divon H."/>
            <person name="Uhlig S."/>
            <person name="Proctor R.H."/>
        </authorList>
    </citation>
    <scope>NUCLEOTIDE SEQUENCE [LARGE SCALE GENOMIC DNA]</scope>
    <source>
        <strain evidence="11 12">NRRL 25331</strain>
    </source>
</reference>
<dbReference type="InterPro" id="IPR023214">
    <property type="entry name" value="HAD_sf"/>
</dbReference>
<evidence type="ECO:0000256" key="1">
    <source>
        <dbReference type="ARBA" id="ARBA00004141"/>
    </source>
</evidence>
<dbReference type="SUPFAM" id="SSF56784">
    <property type="entry name" value="HAD-like"/>
    <property type="match status" value="1"/>
</dbReference>
<proteinExistence type="predicted"/>
<dbReference type="AlphaFoldDB" id="A0A8H5TM82"/>